<evidence type="ECO:0000313" key="2">
    <source>
        <dbReference type="Proteomes" id="UP001139971"/>
    </source>
</evidence>
<comment type="caution">
    <text evidence="1">The sequence shown here is derived from an EMBL/GenBank/DDBJ whole genome shotgun (WGS) entry which is preliminary data.</text>
</comment>
<name>A0A9X4BHB7_9GAMM</name>
<accession>A0A9X4BHB7</accession>
<proteinExistence type="predicted"/>
<dbReference type="AlphaFoldDB" id="A0A9X4BHB7"/>
<dbReference type="RefSeq" id="WP_263541580.1">
    <property type="nucleotide sequence ID" value="NZ_JAOVZO020000018.1"/>
</dbReference>
<keyword evidence="2" id="KW-1185">Reference proteome</keyword>
<reference evidence="1" key="1">
    <citation type="submission" date="2023-02" db="EMBL/GenBank/DDBJ databases">
        <title>Tahibacter soli sp. nov. isolated from soil.</title>
        <authorList>
            <person name="Baek J.H."/>
            <person name="Lee J.K."/>
            <person name="Choi D.G."/>
            <person name="Jeon C.O."/>
        </authorList>
    </citation>
    <scope>NUCLEOTIDE SEQUENCE</scope>
    <source>
        <strain evidence="1">BL</strain>
    </source>
</reference>
<dbReference type="Proteomes" id="UP001139971">
    <property type="component" value="Unassembled WGS sequence"/>
</dbReference>
<gene>
    <name evidence="1" type="ORF">OD750_015430</name>
</gene>
<evidence type="ECO:0000313" key="1">
    <source>
        <dbReference type="EMBL" id="MDC8013935.1"/>
    </source>
</evidence>
<dbReference type="EMBL" id="JAOVZO020000018">
    <property type="protein sequence ID" value="MDC8013935.1"/>
    <property type="molecule type" value="Genomic_DNA"/>
</dbReference>
<protein>
    <submittedName>
        <fullName evidence="1">Uncharacterized protein</fullName>
    </submittedName>
</protein>
<organism evidence="1 2">
    <name type="scientific">Tahibacter soli</name>
    <dbReference type="NCBI Taxonomy" id="2983605"/>
    <lineage>
        <taxon>Bacteria</taxon>
        <taxon>Pseudomonadati</taxon>
        <taxon>Pseudomonadota</taxon>
        <taxon>Gammaproteobacteria</taxon>
        <taxon>Lysobacterales</taxon>
        <taxon>Rhodanobacteraceae</taxon>
        <taxon>Tahibacter</taxon>
    </lineage>
</organism>
<sequence length="302" mass="33244">MVEHADIEGWFGAEIATYFANKRRGGDAGNKGTRYEDHFVAYKVAEAAAALIDAPSGADPHIRSQADGFVDDVRIAIPSATDYYQLKNADSVNWSSGEHPIATDFALQFRLSRHLDEPGPSTALVVPTANLAAMLRKNIPGAIAAHTQVRHFPWAVTLNRLVLESDTLRNLLRKLASVENASDDVLPGVMYALMNACLERPEGATALELFAQAAKLFPNQLRLMPADADSFRYLFLRDAFMRVLANIEGLSYGAERGFFHWSGFGTSGIFESDVSSDAFKAFQDEVVRRNPATFEDFEKVVP</sequence>